<evidence type="ECO:0000256" key="1">
    <source>
        <dbReference type="SAM" id="Coils"/>
    </source>
</evidence>
<feature type="coiled-coil region" evidence="1">
    <location>
        <begin position="69"/>
        <end position="181"/>
    </location>
</feature>
<dbReference type="Pfam" id="PF08284">
    <property type="entry name" value="RVP_2"/>
    <property type="match status" value="1"/>
</dbReference>
<keyword evidence="1" id="KW-0175">Coiled coil</keyword>
<dbReference type="OrthoDB" id="10506616at2759"/>
<protein>
    <submittedName>
        <fullName evidence="4">Uncharacterized protein LOC104244477</fullName>
    </submittedName>
</protein>
<name>A0A1U7YHA4_NICSY</name>
<evidence type="ECO:0000313" key="4">
    <source>
        <dbReference type="RefSeq" id="XP_009798210.1"/>
    </source>
</evidence>
<feature type="compositionally biased region" description="Basic and acidic residues" evidence="2">
    <location>
        <begin position="471"/>
        <end position="481"/>
    </location>
</feature>
<dbReference type="RefSeq" id="XP_009798210.1">
    <property type="nucleotide sequence ID" value="XM_009799908.1"/>
</dbReference>
<evidence type="ECO:0000313" key="3">
    <source>
        <dbReference type="Proteomes" id="UP000189701"/>
    </source>
</evidence>
<keyword evidence="3" id="KW-1185">Reference proteome</keyword>
<sequence>MTMRSVTLEVPANHSLLRKTGRADVWLEPLIGDIEKKKMESHSCLTLMNDVVHSTLKANLIGTELMGRISLLERRARESEKTIHEAEEIARGAQLEATNWKEQFENAQGTIEELASEEVRELKTLLARKEEYAGELVQSLTQAQADLQTSSDEIHALKTEYQILKNDLAMWEKEYGLLEENFNIEVSWAFLKSRRDALTEAAQEGFDLQSELAKVIDTIEKSQQSTDTPSPALEVPGTEELLNEEVNTAAIGITIPASAENVAIPASEGETSMTQSVEVEASVTLVSLIDPNISSSAETVHVAASSEVLELCQVLSPNPSFPVQLKFDLFYLQLFPSIRRTGTGINMQGRGRGRDGAHTTTRATLVEPTVAPAEEQSSGGFGPDFDHVHELGLGDYDPNYTRYLTCWGRFLDFRCSYSRAASSGSSNTGGITSLASCCCSVREREKFRRFINGLNYGLRYNLAREAETNARLENEEREAKRPHGPGDFSSSSSGGQSHYNRGRPFRPAQTARYVPHVSLVSHSSYSDHPILSSFSVLQAQSSGQARCYVFLAGIEAVASNAAITGIVSVCHRVSSVFFDPGSIYSYVSSYFARYLNMSRDSLVMLVYVFTPGDSIMVDRVYRSCVVSFGGCETRLDLLLLSMVDFDVILDMD</sequence>
<dbReference type="Proteomes" id="UP000189701">
    <property type="component" value="Unplaced"/>
</dbReference>
<reference evidence="3" key="1">
    <citation type="journal article" date="2013" name="Genome Biol.">
        <title>Reference genomes and transcriptomes of Nicotiana sylvestris and Nicotiana tomentosiformis.</title>
        <authorList>
            <person name="Sierro N."/>
            <person name="Battey J.N."/>
            <person name="Ouadi S."/>
            <person name="Bovet L."/>
            <person name="Goepfert S."/>
            <person name="Bakaher N."/>
            <person name="Peitsch M.C."/>
            <person name="Ivanov N.V."/>
        </authorList>
    </citation>
    <scope>NUCLEOTIDE SEQUENCE [LARGE SCALE GENOMIC DNA]</scope>
</reference>
<dbReference type="AlphaFoldDB" id="A0A1U7YHA4"/>
<organism evidence="3 4">
    <name type="scientific">Nicotiana sylvestris</name>
    <name type="common">Wood tobacco</name>
    <name type="synonym">South American tobacco</name>
    <dbReference type="NCBI Taxonomy" id="4096"/>
    <lineage>
        <taxon>Eukaryota</taxon>
        <taxon>Viridiplantae</taxon>
        <taxon>Streptophyta</taxon>
        <taxon>Embryophyta</taxon>
        <taxon>Tracheophyta</taxon>
        <taxon>Spermatophyta</taxon>
        <taxon>Magnoliopsida</taxon>
        <taxon>eudicotyledons</taxon>
        <taxon>Gunneridae</taxon>
        <taxon>Pentapetalae</taxon>
        <taxon>asterids</taxon>
        <taxon>lamiids</taxon>
        <taxon>Solanales</taxon>
        <taxon>Solanaceae</taxon>
        <taxon>Nicotianoideae</taxon>
        <taxon>Nicotianeae</taxon>
        <taxon>Nicotiana</taxon>
    </lineage>
</organism>
<reference evidence="4" key="2">
    <citation type="submission" date="2025-08" db="UniProtKB">
        <authorList>
            <consortium name="RefSeq"/>
        </authorList>
    </citation>
    <scope>IDENTIFICATION</scope>
    <source>
        <tissue evidence="4">Leaf</tissue>
    </source>
</reference>
<feature type="region of interest" description="Disordered" evidence="2">
    <location>
        <begin position="471"/>
        <end position="501"/>
    </location>
</feature>
<evidence type="ECO:0000256" key="2">
    <source>
        <dbReference type="SAM" id="MobiDB-lite"/>
    </source>
</evidence>
<gene>
    <name evidence="4" type="primary">LOC104244477</name>
</gene>
<accession>A0A1U7YHA4</accession>
<proteinExistence type="predicted"/>